<protein>
    <recommendedName>
        <fullName evidence="1">DUF38 domain-containing protein</fullName>
    </recommendedName>
</protein>
<dbReference type="OMA" id="CEERDTE"/>
<dbReference type="eggNOG" id="ENOG502TFRN">
    <property type="taxonomic scope" value="Eukaryota"/>
</dbReference>
<evidence type="ECO:0000313" key="3">
    <source>
        <dbReference type="Proteomes" id="UP000008068"/>
    </source>
</evidence>
<proteinExistence type="predicted"/>
<name>G0N0L3_CAEBE</name>
<sequence length="275" mass="32297">MNSSNYSITEICAPYKSLEISLSLKPVKVPYFTSLEVRSTTETIFTRTYSDFSVTKDLMQILAIPDLKIKIFDIGGCVFNQEEFLDRVLEALKKNNVNIRSDTLHFHNTTKELTLKNIDLLRNFDPEVLYGIEINTKVSREVFQEMVETDQWKKAKKLTMFSSQNARSIDNFLHFEKIFLIDYPKISPEDCWKIIKSFRHRDLPIKSFFDISGTTVEISEVISLYDEPEKCEEKDSEYVQHIQHFNLKNDLILEIRLYKDKILGRIGTKESLQYY</sequence>
<dbReference type="AlphaFoldDB" id="G0N0L3"/>
<dbReference type="Pfam" id="PF01827">
    <property type="entry name" value="FTH"/>
    <property type="match status" value="1"/>
</dbReference>
<gene>
    <name evidence="2" type="ORF">CAEBREN_14596</name>
</gene>
<accession>G0N0L3</accession>
<keyword evidence="3" id="KW-1185">Reference proteome</keyword>
<dbReference type="HOGENOM" id="CLU_1012765_0_0_1"/>
<dbReference type="Proteomes" id="UP000008068">
    <property type="component" value="Unassembled WGS sequence"/>
</dbReference>
<feature type="domain" description="DUF38" evidence="1">
    <location>
        <begin position="83"/>
        <end position="200"/>
    </location>
</feature>
<evidence type="ECO:0000313" key="2">
    <source>
        <dbReference type="EMBL" id="EGT49174.1"/>
    </source>
</evidence>
<evidence type="ECO:0000259" key="1">
    <source>
        <dbReference type="Pfam" id="PF01827"/>
    </source>
</evidence>
<dbReference type="InterPro" id="IPR002900">
    <property type="entry name" value="DUF38/FTH_CAE_spp"/>
</dbReference>
<dbReference type="OrthoDB" id="10400771at2759"/>
<dbReference type="InParanoid" id="G0N0L3"/>
<organism evidence="3">
    <name type="scientific">Caenorhabditis brenneri</name>
    <name type="common">Nematode worm</name>
    <dbReference type="NCBI Taxonomy" id="135651"/>
    <lineage>
        <taxon>Eukaryota</taxon>
        <taxon>Metazoa</taxon>
        <taxon>Ecdysozoa</taxon>
        <taxon>Nematoda</taxon>
        <taxon>Chromadorea</taxon>
        <taxon>Rhabditida</taxon>
        <taxon>Rhabditina</taxon>
        <taxon>Rhabditomorpha</taxon>
        <taxon>Rhabditoidea</taxon>
        <taxon>Rhabditidae</taxon>
        <taxon>Peloderinae</taxon>
        <taxon>Caenorhabditis</taxon>
    </lineage>
</organism>
<dbReference type="EMBL" id="GL379825">
    <property type="protein sequence ID" value="EGT49174.1"/>
    <property type="molecule type" value="Genomic_DNA"/>
</dbReference>
<reference evidence="3" key="1">
    <citation type="submission" date="2011-07" db="EMBL/GenBank/DDBJ databases">
        <authorList>
            <consortium name="Caenorhabditis brenneri Sequencing and Analysis Consortium"/>
            <person name="Wilson R.K."/>
        </authorList>
    </citation>
    <scope>NUCLEOTIDE SEQUENCE [LARGE SCALE GENOMIC DNA]</scope>
    <source>
        <strain evidence="3">PB2801</strain>
    </source>
</reference>